<dbReference type="InterPro" id="IPR017972">
    <property type="entry name" value="Cyt_P450_CS"/>
</dbReference>
<evidence type="ECO:0000256" key="5">
    <source>
        <dbReference type="ARBA" id="ARBA00022723"/>
    </source>
</evidence>
<dbReference type="InterPro" id="IPR002401">
    <property type="entry name" value="Cyt_P450_E_grp-I"/>
</dbReference>
<comment type="similarity">
    <text evidence="3 11">Belongs to the cytochrome P450 family.</text>
</comment>
<evidence type="ECO:0000256" key="1">
    <source>
        <dbReference type="ARBA" id="ARBA00001971"/>
    </source>
</evidence>
<dbReference type="Pfam" id="PF00067">
    <property type="entry name" value="p450"/>
    <property type="match status" value="1"/>
</dbReference>
<keyword evidence="14" id="KW-1185">Reference proteome</keyword>
<dbReference type="InterPro" id="IPR036396">
    <property type="entry name" value="Cyt_P450_sf"/>
</dbReference>
<dbReference type="InterPro" id="IPR001128">
    <property type="entry name" value="Cyt_P450"/>
</dbReference>
<evidence type="ECO:0000256" key="12">
    <source>
        <dbReference type="SAM" id="Phobius"/>
    </source>
</evidence>
<reference evidence="13 14" key="1">
    <citation type="submission" date="2017-09" db="EMBL/GenBank/DDBJ databases">
        <authorList>
            <consortium name="International Durum Wheat Genome Sequencing Consortium (IDWGSC)"/>
            <person name="Milanesi L."/>
        </authorList>
    </citation>
    <scope>NUCLEOTIDE SEQUENCE [LARGE SCALE GENOMIC DNA]</scope>
    <source>
        <strain evidence="14">cv. Svevo</strain>
    </source>
</reference>
<accession>A0A9R0TDE1</accession>
<evidence type="ECO:0000256" key="4">
    <source>
        <dbReference type="ARBA" id="ARBA00022692"/>
    </source>
</evidence>
<dbReference type="GO" id="GO:0004497">
    <property type="term" value="F:monooxygenase activity"/>
    <property type="evidence" value="ECO:0007669"/>
    <property type="project" value="UniProtKB-KW"/>
</dbReference>
<comment type="cofactor">
    <cofactor evidence="1 10">
        <name>heme</name>
        <dbReference type="ChEBI" id="CHEBI:30413"/>
    </cofactor>
</comment>
<dbReference type="EMBL" id="LT934118">
    <property type="protein sequence ID" value="VAI11554.1"/>
    <property type="molecule type" value="Genomic_DNA"/>
</dbReference>
<keyword evidence="7 11" id="KW-0560">Oxidoreductase</keyword>
<dbReference type="GO" id="GO:0005506">
    <property type="term" value="F:iron ion binding"/>
    <property type="evidence" value="ECO:0007669"/>
    <property type="project" value="InterPro"/>
</dbReference>
<dbReference type="GO" id="GO:0016705">
    <property type="term" value="F:oxidoreductase activity, acting on paired donors, with incorporation or reduction of molecular oxygen"/>
    <property type="evidence" value="ECO:0007669"/>
    <property type="project" value="InterPro"/>
</dbReference>
<comment type="pathway">
    <text evidence="2">Hormone biosynthesis.</text>
</comment>
<evidence type="ECO:0000313" key="14">
    <source>
        <dbReference type="Proteomes" id="UP000324705"/>
    </source>
</evidence>
<dbReference type="OMA" id="HIAPLRC"/>
<dbReference type="CDD" id="cd11043">
    <property type="entry name" value="CYP90-like"/>
    <property type="match status" value="1"/>
</dbReference>
<evidence type="ECO:0000256" key="6">
    <source>
        <dbReference type="ARBA" id="ARBA00022989"/>
    </source>
</evidence>
<keyword evidence="10 11" id="KW-0349">Heme</keyword>
<keyword evidence="4 12" id="KW-0812">Transmembrane</keyword>
<comment type="pathway">
    <text evidence="9">Plant hormone biosynthesis.</text>
</comment>
<dbReference type="AlphaFoldDB" id="A0A9R0TDE1"/>
<feature type="transmembrane region" description="Helical" evidence="12">
    <location>
        <begin position="28"/>
        <end position="47"/>
    </location>
</feature>
<keyword evidence="8 10" id="KW-0408">Iron</keyword>
<evidence type="ECO:0000256" key="2">
    <source>
        <dbReference type="ARBA" id="ARBA00004972"/>
    </source>
</evidence>
<name>A0A9R0TDE1_TRITD</name>
<organism evidence="13 14">
    <name type="scientific">Triticum turgidum subsp. durum</name>
    <name type="common">Durum wheat</name>
    <name type="synonym">Triticum durum</name>
    <dbReference type="NCBI Taxonomy" id="4567"/>
    <lineage>
        <taxon>Eukaryota</taxon>
        <taxon>Viridiplantae</taxon>
        <taxon>Streptophyta</taxon>
        <taxon>Embryophyta</taxon>
        <taxon>Tracheophyta</taxon>
        <taxon>Spermatophyta</taxon>
        <taxon>Magnoliopsida</taxon>
        <taxon>Liliopsida</taxon>
        <taxon>Poales</taxon>
        <taxon>Poaceae</taxon>
        <taxon>BOP clade</taxon>
        <taxon>Pooideae</taxon>
        <taxon>Triticodae</taxon>
        <taxon>Triticeae</taxon>
        <taxon>Triticinae</taxon>
        <taxon>Triticum</taxon>
    </lineage>
</organism>
<dbReference type="PANTHER" id="PTHR24286:SF335">
    <property type="entry name" value="OS07G0518100 PROTEIN"/>
    <property type="match status" value="1"/>
</dbReference>
<evidence type="ECO:0000256" key="11">
    <source>
        <dbReference type="RuleBase" id="RU000461"/>
    </source>
</evidence>
<evidence type="ECO:0000256" key="8">
    <source>
        <dbReference type="ARBA" id="ARBA00023004"/>
    </source>
</evidence>
<dbReference type="FunFam" id="1.10.630.10:FF:000022">
    <property type="entry name" value="Taxadiene 5-alpha hydroxylase"/>
    <property type="match status" value="1"/>
</dbReference>
<evidence type="ECO:0000256" key="10">
    <source>
        <dbReference type="PIRSR" id="PIRSR602401-1"/>
    </source>
</evidence>
<dbReference type="PANTHER" id="PTHR24286">
    <property type="entry name" value="CYTOCHROME P450 26"/>
    <property type="match status" value="1"/>
</dbReference>
<keyword evidence="11" id="KW-0503">Monooxygenase</keyword>
<keyword evidence="12" id="KW-0472">Membrane</keyword>
<dbReference type="Gene3D" id="1.10.630.10">
    <property type="entry name" value="Cytochrome P450"/>
    <property type="match status" value="1"/>
</dbReference>
<dbReference type="SUPFAM" id="SSF48264">
    <property type="entry name" value="Cytochrome P450"/>
    <property type="match status" value="1"/>
</dbReference>
<feature type="binding site" description="axial binding residue" evidence="10">
    <location>
        <position position="451"/>
    </location>
    <ligand>
        <name>heme</name>
        <dbReference type="ChEBI" id="CHEBI:30413"/>
    </ligand>
    <ligandPart>
        <name>Fe</name>
        <dbReference type="ChEBI" id="CHEBI:18248"/>
    </ligandPart>
</feature>
<protein>
    <recommendedName>
        <fullName evidence="15">Cytochrome P450</fullName>
    </recommendedName>
</protein>
<dbReference type="Gramene" id="TRITD4Bv1G204040.2">
    <property type="protein sequence ID" value="TRITD4Bv1G204040.2"/>
    <property type="gene ID" value="TRITD4Bv1G204040"/>
</dbReference>
<dbReference type="GO" id="GO:0016125">
    <property type="term" value="P:sterol metabolic process"/>
    <property type="evidence" value="ECO:0007669"/>
    <property type="project" value="TreeGrafter"/>
</dbReference>
<dbReference type="Proteomes" id="UP000324705">
    <property type="component" value="Chromosome 4B"/>
</dbReference>
<sequence>MDAQGIDKRGSGPPGATTPFRKHLEMDYLLKVVALVVTVSAIAIHLLSRARKCWGPANLPPGSLGLPVIGQTFSVFRAARANSGNEWIHDWIKRYGPVSKASVLCRPTVFLTGPAANKFMFFTSGLRMGTPRSFQRIFGEKSIVDMHGQDHRRIRGALMEFLKPDMLRRYTGRIDAKVRRHLEEHWQGHTTITVLPLMRGLTFDITSSLLFGLETGATRDAFTRDFGRMVEGVFAIPINLPFTTFSRSLQAGRRARRLLEVITSDKKAKLGQGKASPNSDLINRLLSMTDDHGEQLLTNEEILDNVMFALVASHETTSILMTCMVSHLANDPATLAAMVQEHEEIARNKVEGEALTWEDLSKMKFTWQVAQETLRINPPVFGTSSTALEDIEFDGYHIPKGWQVIWTAIATHMDPSIFHEPAKFDPSRFQSQSSVTPPCSFVPFGGGPRICPGMEFAKMETLVMMHHLVRHFRWNLCCKGKTFMRVSFPSPLEGLPIELEHINPGDRPGFAK</sequence>
<gene>
    <name evidence="13" type="ORF">TRITD_4Bv1G204040</name>
</gene>
<evidence type="ECO:0000313" key="13">
    <source>
        <dbReference type="EMBL" id="VAI11554.1"/>
    </source>
</evidence>
<dbReference type="PRINTS" id="PR00463">
    <property type="entry name" value="EP450I"/>
</dbReference>
<evidence type="ECO:0000256" key="7">
    <source>
        <dbReference type="ARBA" id="ARBA00023002"/>
    </source>
</evidence>
<proteinExistence type="inferred from homology"/>
<keyword evidence="5 10" id="KW-0479">Metal-binding</keyword>
<evidence type="ECO:0008006" key="15">
    <source>
        <dbReference type="Google" id="ProtNLM"/>
    </source>
</evidence>
<evidence type="ECO:0000256" key="9">
    <source>
        <dbReference type="ARBA" id="ARBA00029441"/>
    </source>
</evidence>
<dbReference type="PRINTS" id="PR00385">
    <property type="entry name" value="P450"/>
</dbReference>
<evidence type="ECO:0000256" key="3">
    <source>
        <dbReference type="ARBA" id="ARBA00010617"/>
    </source>
</evidence>
<dbReference type="PROSITE" id="PS00086">
    <property type="entry name" value="CYTOCHROME_P450"/>
    <property type="match status" value="1"/>
</dbReference>
<keyword evidence="6 12" id="KW-1133">Transmembrane helix</keyword>
<dbReference type="GO" id="GO:0020037">
    <property type="term" value="F:heme binding"/>
    <property type="evidence" value="ECO:0007669"/>
    <property type="project" value="InterPro"/>
</dbReference>